<reference evidence="2" key="1">
    <citation type="submission" date="2017-09" db="EMBL/GenBank/DDBJ databases">
        <title>Depth-based differentiation of microbial function through sediment-hosted aquifers and enrichment of novel symbionts in the deep terrestrial subsurface.</title>
        <authorList>
            <person name="Probst A.J."/>
            <person name="Ladd B."/>
            <person name="Jarett J.K."/>
            <person name="Geller-Mcgrath D.E."/>
            <person name="Sieber C.M.K."/>
            <person name="Emerson J.B."/>
            <person name="Anantharaman K."/>
            <person name="Thomas B.C."/>
            <person name="Malmstrom R."/>
            <person name="Stieglmeier M."/>
            <person name="Klingl A."/>
            <person name="Woyke T."/>
            <person name="Ryan C.M."/>
            <person name="Banfield J.F."/>
        </authorList>
    </citation>
    <scope>NUCLEOTIDE SEQUENCE [LARGE SCALE GENOMIC DNA]</scope>
</reference>
<protein>
    <submittedName>
        <fullName evidence="1">Uncharacterized protein</fullName>
    </submittedName>
</protein>
<dbReference type="PANTHER" id="PTHR37948">
    <property type="entry name" value="ZGC:113208"/>
    <property type="match status" value="1"/>
</dbReference>
<gene>
    <name evidence="1" type="ORF">COU14_02365</name>
</gene>
<name>A0A2H0UHF1_9BACT</name>
<sequence>MKVKKVVKVSDKMQRGYKYELTAPVGKNFDPEFKPELTPEEMLKLGVFGGVYMRDCTKEFPASWFKGAKLSPRSDNKPLKELNYFGKNASQPLRVWIQKGWIYKDDPRGWFQWYCRYYMGRRLEKEDARQIKRWKAIKRHIAQIQKNCRAGDEFCRPRQRQAVLHWAYDSRKI</sequence>
<accession>A0A2H0UHF1</accession>
<organism evidence="1 2">
    <name type="scientific">Candidatus Kaiserbacteria bacterium CG10_big_fil_rev_8_21_14_0_10_44_10</name>
    <dbReference type="NCBI Taxonomy" id="1974606"/>
    <lineage>
        <taxon>Bacteria</taxon>
        <taxon>Candidatus Kaiseribacteriota</taxon>
    </lineage>
</organism>
<evidence type="ECO:0000313" key="2">
    <source>
        <dbReference type="Proteomes" id="UP000229612"/>
    </source>
</evidence>
<dbReference type="Proteomes" id="UP000229612">
    <property type="component" value="Unassembled WGS sequence"/>
</dbReference>
<dbReference type="EMBL" id="PFBG01000025">
    <property type="protein sequence ID" value="PIR85833.1"/>
    <property type="molecule type" value="Genomic_DNA"/>
</dbReference>
<dbReference type="PANTHER" id="PTHR37948:SF1">
    <property type="entry name" value="BLL5189 PROTEIN"/>
    <property type="match status" value="1"/>
</dbReference>
<dbReference type="AlphaFoldDB" id="A0A2H0UHF1"/>
<comment type="caution">
    <text evidence="1">The sequence shown here is derived from an EMBL/GenBank/DDBJ whole genome shotgun (WGS) entry which is preliminary data.</text>
</comment>
<evidence type="ECO:0000313" key="1">
    <source>
        <dbReference type="EMBL" id="PIR85833.1"/>
    </source>
</evidence>
<proteinExistence type="predicted"/>